<proteinExistence type="predicted"/>
<evidence type="ECO:0000313" key="2">
    <source>
        <dbReference type="EMBL" id="MCP1727054.1"/>
    </source>
</evidence>
<organism evidence="2 3">
    <name type="scientific">Natronospira proteinivora</name>
    <dbReference type="NCBI Taxonomy" id="1807133"/>
    <lineage>
        <taxon>Bacteria</taxon>
        <taxon>Pseudomonadati</taxon>
        <taxon>Pseudomonadota</taxon>
        <taxon>Gammaproteobacteria</taxon>
        <taxon>Natronospirales</taxon>
        <taxon>Natronospiraceae</taxon>
        <taxon>Natronospira</taxon>
    </lineage>
</organism>
<dbReference type="Proteomes" id="UP001523550">
    <property type="component" value="Unassembled WGS sequence"/>
</dbReference>
<accession>A0ABT1G6X5</accession>
<keyword evidence="1" id="KW-0472">Membrane</keyword>
<evidence type="ECO:0000313" key="3">
    <source>
        <dbReference type="Proteomes" id="UP001523550"/>
    </source>
</evidence>
<protein>
    <submittedName>
        <fullName evidence="2">Paraquat-inducible protein A</fullName>
    </submittedName>
</protein>
<keyword evidence="3" id="KW-1185">Reference proteome</keyword>
<keyword evidence="1" id="KW-1133">Transmembrane helix</keyword>
<gene>
    <name evidence="2" type="ORF">J2T60_001019</name>
</gene>
<sequence>MKTSLDPFRAGRHNDLPTSRKGYSDPMEHCPYCDTPIEAGVVVCPKCRAEKGYAMRSNGSIRHSPMPWPLVGLLVLCSFSVAAVLIYTGILGLMEEADIWGIVVILLGLLFIVLGGMGLRPQRPKWFRPYR</sequence>
<feature type="transmembrane region" description="Helical" evidence="1">
    <location>
        <begin position="70"/>
        <end position="93"/>
    </location>
</feature>
<keyword evidence="1" id="KW-0812">Transmembrane</keyword>
<dbReference type="RefSeq" id="WP_253446320.1">
    <property type="nucleotide sequence ID" value="NZ_JALJYF010000001.1"/>
</dbReference>
<evidence type="ECO:0000256" key="1">
    <source>
        <dbReference type="SAM" id="Phobius"/>
    </source>
</evidence>
<dbReference type="EMBL" id="JALJYF010000001">
    <property type="protein sequence ID" value="MCP1727054.1"/>
    <property type="molecule type" value="Genomic_DNA"/>
</dbReference>
<feature type="transmembrane region" description="Helical" evidence="1">
    <location>
        <begin position="99"/>
        <end position="119"/>
    </location>
</feature>
<reference evidence="2 3" key="1">
    <citation type="submission" date="2022-03" db="EMBL/GenBank/DDBJ databases">
        <title>Genomic Encyclopedia of Type Strains, Phase III (KMG-III): the genomes of soil and plant-associated and newly described type strains.</title>
        <authorList>
            <person name="Whitman W."/>
        </authorList>
    </citation>
    <scope>NUCLEOTIDE SEQUENCE [LARGE SCALE GENOMIC DNA]</scope>
    <source>
        <strain evidence="2 3">BSker1</strain>
    </source>
</reference>
<name>A0ABT1G6X5_9GAMM</name>
<comment type="caution">
    <text evidence="2">The sequence shown here is derived from an EMBL/GenBank/DDBJ whole genome shotgun (WGS) entry which is preliminary data.</text>
</comment>